<dbReference type="InterPro" id="IPR058624">
    <property type="entry name" value="MdtA-like_HH"/>
</dbReference>
<dbReference type="Proteomes" id="UP000477651">
    <property type="component" value="Unassembled WGS sequence"/>
</dbReference>
<organism evidence="12 13">
    <name type="scientific">Pelistega ratti</name>
    <dbReference type="NCBI Taxonomy" id="2652177"/>
    <lineage>
        <taxon>Bacteria</taxon>
        <taxon>Pseudomonadati</taxon>
        <taxon>Pseudomonadota</taxon>
        <taxon>Betaproteobacteria</taxon>
        <taxon>Burkholderiales</taxon>
        <taxon>Alcaligenaceae</taxon>
        <taxon>Pelistega</taxon>
    </lineage>
</organism>
<dbReference type="Gene3D" id="2.40.30.170">
    <property type="match status" value="1"/>
</dbReference>
<comment type="subcellular location">
    <subcellularLocation>
        <location evidence="1">Cell membrane</location>
    </subcellularLocation>
</comment>
<dbReference type="InterPro" id="IPR058626">
    <property type="entry name" value="MdtA-like_b-barrel"/>
</dbReference>
<evidence type="ECO:0000256" key="6">
    <source>
        <dbReference type="SAM" id="Coils"/>
    </source>
</evidence>
<evidence type="ECO:0000256" key="1">
    <source>
        <dbReference type="ARBA" id="ARBA00004236"/>
    </source>
</evidence>
<dbReference type="GO" id="GO:0015562">
    <property type="term" value="F:efflux transmembrane transporter activity"/>
    <property type="evidence" value="ECO:0007669"/>
    <property type="project" value="TreeGrafter"/>
</dbReference>
<feature type="domain" description="Multidrug resistance protein MdtA-like alpha-helical hairpin" evidence="8">
    <location>
        <begin position="132"/>
        <end position="201"/>
    </location>
</feature>
<gene>
    <name evidence="12" type="ORF">F9B74_09300</name>
</gene>
<dbReference type="Gene3D" id="2.40.50.100">
    <property type="match status" value="1"/>
</dbReference>
<keyword evidence="4" id="KW-0997">Cell inner membrane</keyword>
<feature type="coiled-coil region" evidence="6">
    <location>
        <begin position="132"/>
        <end position="159"/>
    </location>
</feature>
<evidence type="ECO:0000259" key="8">
    <source>
        <dbReference type="Pfam" id="PF25876"/>
    </source>
</evidence>
<evidence type="ECO:0000259" key="11">
    <source>
        <dbReference type="Pfam" id="PF25989"/>
    </source>
</evidence>
<comment type="similarity">
    <text evidence="2">Belongs to the membrane fusion protein (MFP) (TC 8.A.1) family.</text>
</comment>
<evidence type="ECO:0000256" key="7">
    <source>
        <dbReference type="SAM" id="MobiDB-lite"/>
    </source>
</evidence>
<dbReference type="InterPro" id="IPR058625">
    <property type="entry name" value="MdtA-like_BSH"/>
</dbReference>
<dbReference type="Pfam" id="PF25944">
    <property type="entry name" value="Beta-barrel_RND"/>
    <property type="match status" value="1"/>
</dbReference>
<dbReference type="Pfam" id="PF25917">
    <property type="entry name" value="BSH_RND"/>
    <property type="match status" value="1"/>
</dbReference>
<dbReference type="SUPFAM" id="SSF111369">
    <property type="entry name" value="HlyD-like secretion proteins"/>
    <property type="match status" value="1"/>
</dbReference>
<keyword evidence="13" id="KW-1185">Reference proteome</keyword>
<evidence type="ECO:0000256" key="2">
    <source>
        <dbReference type="ARBA" id="ARBA00009477"/>
    </source>
</evidence>
<feature type="region of interest" description="Disordered" evidence="7">
    <location>
        <begin position="27"/>
        <end position="58"/>
    </location>
</feature>
<dbReference type="InterPro" id="IPR006143">
    <property type="entry name" value="RND_pump_MFP"/>
</dbReference>
<dbReference type="NCBIfam" id="TIGR01730">
    <property type="entry name" value="RND_mfp"/>
    <property type="match status" value="1"/>
</dbReference>
<comment type="caution">
    <text evidence="12">The sequence shown here is derived from an EMBL/GenBank/DDBJ whole genome shotgun (WGS) entry which is preliminary data.</text>
</comment>
<dbReference type="Pfam" id="PF25989">
    <property type="entry name" value="YknX_C"/>
    <property type="match status" value="1"/>
</dbReference>
<protein>
    <submittedName>
        <fullName evidence="12">Efflux RND transporter periplasmic adaptor subunit</fullName>
    </submittedName>
</protein>
<sequence length="397" mass="43551">MRKYLLLLLIAILGFGYYFFIVSSRDNNTSSSDTNTSPNKPSTQMNNTAKPTTQRGRGANNFQRSLVKIVYAEEKPIQEVVSSLGTVIPSQSVIVNSQVGGVLQAIFFEEGQYVKKGDLLAKIDPRTYQAALDQAKGSLAENQARLVNARQDLKRYQTLYKQDSIARQQVDTQQALVRQYEGSSVNLQAAVEQAQINLNYTDIVAPIDGRVGLRKVDVGNLIAANSTDGLVLITQNQPIDVSFSVPEIYIAKLAAPFYQGKSLAVSILNKENATILAEGVLVSMDNQVDTTTGSVKLKARFDNHDYQLFPNQFVNAKIILQQVDDAIVLSNDAIQYSDAGAYVYIVQEDNTIKTQTVQTGIVNEGYTQILSGLSLTDKVVIEGLDRLRSGSTVEIVP</sequence>
<dbReference type="PANTHER" id="PTHR30469">
    <property type="entry name" value="MULTIDRUG RESISTANCE PROTEIN MDTA"/>
    <property type="match status" value="1"/>
</dbReference>
<keyword evidence="6" id="KW-0175">Coiled coil</keyword>
<evidence type="ECO:0000256" key="5">
    <source>
        <dbReference type="ARBA" id="ARBA00023136"/>
    </source>
</evidence>
<evidence type="ECO:0000256" key="3">
    <source>
        <dbReference type="ARBA" id="ARBA00022475"/>
    </source>
</evidence>
<feature type="domain" description="Multidrug resistance protein MdtA-like beta-barrel" evidence="10">
    <location>
        <begin position="238"/>
        <end position="319"/>
    </location>
</feature>
<name>A0A6L9Y9X1_9BURK</name>
<accession>A0A6L9Y9X1</accession>
<dbReference type="Pfam" id="PF25876">
    <property type="entry name" value="HH_MFP_RND"/>
    <property type="match status" value="1"/>
</dbReference>
<dbReference type="GO" id="GO:1990281">
    <property type="term" value="C:efflux pump complex"/>
    <property type="evidence" value="ECO:0007669"/>
    <property type="project" value="TreeGrafter"/>
</dbReference>
<dbReference type="AlphaFoldDB" id="A0A6L9Y9X1"/>
<feature type="domain" description="Multidrug resistance protein MdtA-like barrel-sandwich hybrid" evidence="9">
    <location>
        <begin position="93"/>
        <end position="234"/>
    </location>
</feature>
<dbReference type="EMBL" id="JAAGYR010000020">
    <property type="protein sequence ID" value="NEN76504.1"/>
    <property type="molecule type" value="Genomic_DNA"/>
</dbReference>
<dbReference type="Gene3D" id="2.40.420.20">
    <property type="match status" value="1"/>
</dbReference>
<evidence type="ECO:0000259" key="10">
    <source>
        <dbReference type="Pfam" id="PF25944"/>
    </source>
</evidence>
<feature type="domain" description="YknX-like C-terminal permuted SH3-like" evidence="11">
    <location>
        <begin position="328"/>
        <end position="395"/>
    </location>
</feature>
<keyword evidence="5" id="KW-0472">Membrane</keyword>
<dbReference type="PANTHER" id="PTHR30469:SF12">
    <property type="entry name" value="MULTIDRUG RESISTANCE PROTEIN MDTA"/>
    <property type="match status" value="1"/>
</dbReference>
<evidence type="ECO:0000313" key="12">
    <source>
        <dbReference type="EMBL" id="NEN76504.1"/>
    </source>
</evidence>
<reference evidence="12 13" key="1">
    <citation type="submission" date="2020-02" db="EMBL/GenBank/DDBJ databases">
        <title>Pelistega sp. NLN82 were isolated from wild rodents of the Hainan Island.</title>
        <authorList>
            <person name="Niu N."/>
            <person name="Zhou J."/>
        </authorList>
    </citation>
    <scope>NUCLEOTIDE SEQUENCE [LARGE SCALE GENOMIC DNA]</scope>
    <source>
        <strain evidence="12 13">NLN82</strain>
    </source>
</reference>
<proteinExistence type="inferred from homology"/>
<evidence type="ECO:0000256" key="4">
    <source>
        <dbReference type="ARBA" id="ARBA00022519"/>
    </source>
</evidence>
<feature type="compositionally biased region" description="Low complexity" evidence="7">
    <location>
        <begin position="27"/>
        <end position="43"/>
    </location>
</feature>
<evidence type="ECO:0000313" key="13">
    <source>
        <dbReference type="Proteomes" id="UP000477651"/>
    </source>
</evidence>
<evidence type="ECO:0000259" key="9">
    <source>
        <dbReference type="Pfam" id="PF25917"/>
    </source>
</evidence>
<dbReference type="RefSeq" id="WP_163764910.1">
    <property type="nucleotide sequence ID" value="NZ_JAAGYR010000020.1"/>
</dbReference>
<dbReference type="Gene3D" id="1.10.287.470">
    <property type="entry name" value="Helix hairpin bin"/>
    <property type="match status" value="1"/>
</dbReference>
<dbReference type="InterPro" id="IPR058637">
    <property type="entry name" value="YknX-like_C"/>
</dbReference>
<feature type="compositionally biased region" description="Polar residues" evidence="7">
    <location>
        <begin position="44"/>
        <end position="58"/>
    </location>
</feature>
<keyword evidence="3" id="KW-1003">Cell membrane</keyword>